<evidence type="ECO:0000313" key="3">
    <source>
        <dbReference type="EMBL" id="OGG02611.1"/>
    </source>
</evidence>
<evidence type="ECO:0000313" key="4">
    <source>
        <dbReference type="Proteomes" id="UP000176665"/>
    </source>
</evidence>
<name>A0A1F5YQY0_9BACT</name>
<dbReference type="STRING" id="1798371.A2W14_06165"/>
<sequence length="194" mass="22796">MFTKPSKSKFNFWGDDHPEKLNETPQNPSFSRQLKDLVNPTKMLDQIFQTKTSENQYYPGLKEKKAKVPKQETLLFSYQSRHEDVKIKQETAQILEGLKKQIILLEKSQKSLNKEITKVKLEQLPARSGIYYLRYFEWLAGVIRGLRLKVEEGHAWLSAFNQKRKKRLGYWQKYKKHGTTFGLSNERTLATQTG</sequence>
<protein>
    <recommendedName>
        <fullName evidence="2">DUF5660 domain-containing protein</fullName>
    </recommendedName>
</protein>
<organism evidence="3 4">
    <name type="scientific">Candidatus Gottesmanbacteria bacterium RBG_16_37_8</name>
    <dbReference type="NCBI Taxonomy" id="1798371"/>
    <lineage>
        <taxon>Bacteria</taxon>
        <taxon>Candidatus Gottesmaniibacteriota</taxon>
    </lineage>
</organism>
<dbReference type="AlphaFoldDB" id="A0A1F5YQY0"/>
<dbReference type="EMBL" id="MFJA01000061">
    <property type="protein sequence ID" value="OGG02611.1"/>
    <property type="molecule type" value="Genomic_DNA"/>
</dbReference>
<feature type="domain" description="DUF5660" evidence="2">
    <location>
        <begin position="88"/>
        <end position="194"/>
    </location>
</feature>
<dbReference type="Pfam" id="PF18904">
    <property type="entry name" value="DUF5660"/>
    <property type="match status" value="1"/>
</dbReference>
<dbReference type="Proteomes" id="UP000176665">
    <property type="component" value="Unassembled WGS sequence"/>
</dbReference>
<proteinExistence type="predicted"/>
<dbReference type="InterPro" id="IPR043719">
    <property type="entry name" value="DUF5660"/>
</dbReference>
<feature type="region of interest" description="Disordered" evidence="1">
    <location>
        <begin position="1"/>
        <end position="32"/>
    </location>
</feature>
<gene>
    <name evidence="3" type="ORF">A2W14_06165</name>
</gene>
<reference evidence="3 4" key="1">
    <citation type="journal article" date="2016" name="Nat. Commun.">
        <title>Thousands of microbial genomes shed light on interconnected biogeochemical processes in an aquifer system.</title>
        <authorList>
            <person name="Anantharaman K."/>
            <person name="Brown C.T."/>
            <person name="Hug L.A."/>
            <person name="Sharon I."/>
            <person name="Castelle C.J."/>
            <person name="Probst A.J."/>
            <person name="Thomas B.C."/>
            <person name="Singh A."/>
            <person name="Wilkins M.J."/>
            <person name="Karaoz U."/>
            <person name="Brodie E.L."/>
            <person name="Williams K.H."/>
            <person name="Hubbard S.S."/>
            <person name="Banfield J.F."/>
        </authorList>
    </citation>
    <scope>NUCLEOTIDE SEQUENCE [LARGE SCALE GENOMIC DNA]</scope>
</reference>
<feature type="compositionally biased region" description="Polar residues" evidence="1">
    <location>
        <begin position="23"/>
        <end position="32"/>
    </location>
</feature>
<evidence type="ECO:0000259" key="2">
    <source>
        <dbReference type="Pfam" id="PF18904"/>
    </source>
</evidence>
<comment type="caution">
    <text evidence="3">The sequence shown here is derived from an EMBL/GenBank/DDBJ whole genome shotgun (WGS) entry which is preliminary data.</text>
</comment>
<accession>A0A1F5YQY0</accession>
<evidence type="ECO:0000256" key="1">
    <source>
        <dbReference type="SAM" id="MobiDB-lite"/>
    </source>
</evidence>